<evidence type="ECO:0000256" key="3">
    <source>
        <dbReference type="ARBA" id="ARBA00023277"/>
    </source>
</evidence>
<dbReference type="OrthoDB" id="9791139at2"/>
<keyword evidence="3 4" id="KW-0119">Carbohydrate metabolism</keyword>
<feature type="active site" description="Proton acceptor; for enolization step" evidence="4">
    <location>
        <position position="67"/>
    </location>
</feature>
<dbReference type="EMBL" id="BAWO01000055">
    <property type="protein sequence ID" value="GAJ41015.1"/>
    <property type="molecule type" value="Genomic_DNA"/>
</dbReference>
<evidence type="ECO:0000313" key="6">
    <source>
        <dbReference type="EMBL" id="GAJ41015.1"/>
    </source>
</evidence>
<keyword evidence="2 4" id="KW-0378">Hydrolase</keyword>
<dbReference type="PANTHER" id="PTHR11280">
    <property type="entry name" value="GLUCOSAMINE-6-PHOSPHATE ISOMERASE"/>
    <property type="match status" value="1"/>
</dbReference>
<dbReference type="PANTHER" id="PTHR11280:SF5">
    <property type="entry name" value="GLUCOSAMINE-6-PHOSPHATE ISOMERASE"/>
    <property type="match status" value="1"/>
</dbReference>
<dbReference type="EC" id="3.5.99.6" evidence="4"/>
<sequence>MKLIEAANYEEMSQKAAEIIIAQVKEKPDAVLGLATGSTMLGTYKQLVEDHRQNGTSYRNVRTVNLDEYIGLSPDHPNSYRYYMNQHLFSHIDIPLSQTYLPNGVSDDVEAECQRYEQLIENLGGIDLQLLGIGRNGHIGFNEPGTSFSTPTHVVELAPSTRQANARFFPSLEDVPHQAITMGIATILKSRHILLLAAGTAKAPIMAKLFEGTVTIDMPASVLHTHPNVTVIADQEALSLVPDEKRKVHAK</sequence>
<dbReference type="GO" id="GO:0019262">
    <property type="term" value="P:N-acetylneuraminate catabolic process"/>
    <property type="evidence" value="ECO:0007669"/>
    <property type="project" value="UniProtKB-UniRule"/>
</dbReference>
<dbReference type="UniPathway" id="UPA00629">
    <property type="reaction ID" value="UER00684"/>
</dbReference>
<gene>
    <name evidence="4 6" type="primary">nagB</name>
    <name evidence="6" type="ORF">GCA01S_055_00470</name>
</gene>
<protein>
    <recommendedName>
        <fullName evidence="4">Glucosamine-6-phosphate deaminase</fullName>
        <ecNumber evidence="4">3.5.99.6</ecNumber>
    </recommendedName>
    <alternativeName>
        <fullName evidence="4">GlcN6P deaminase</fullName>
        <shortName evidence="4">GNPDA</shortName>
    </alternativeName>
    <alternativeName>
        <fullName evidence="4">Glucosamine-6-phosphate isomerase</fullName>
    </alternativeName>
</protein>
<proteinExistence type="inferred from homology"/>
<dbReference type="GO" id="GO:0005737">
    <property type="term" value="C:cytoplasm"/>
    <property type="evidence" value="ECO:0007669"/>
    <property type="project" value="TreeGrafter"/>
</dbReference>
<evidence type="ECO:0000256" key="1">
    <source>
        <dbReference type="ARBA" id="ARBA00000644"/>
    </source>
</evidence>
<feature type="domain" description="Glucosamine/galactosamine-6-phosphate isomerase" evidence="5">
    <location>
        <begin position="10"/>
        <end position="226"/>
    </location>
</feature>
<comment type="caution">
    <text evidence="4">Lacks conserved residue(s) required for the propagation of feature annotation.</text>
</comment>
<dbReference type="GeneID" id="301194183"/>
<dbReference type="AlphaFoldDB" id="A0A023DIB0"/>
<dbReference type="HAMAP" id="MF_01241">
    <property type="entry name" value="GlcN6P_deamin"/>
    <property type="match status" value="1"/>
</dbReference>
<dbReference type="Proteomes" id="UP000023561">
    <property type="component" value="Unassembled WGS sequence"/>
</dbReference>
<dbReference type="FunFam" id="3.40.50.1360:FF:000003">
    <property type="entry name" value="Glucosamine-6-phosphate deaminase"/>
    <property type="match status" value="1"/>
</dbReference>
<feature type="active site" description="For ring-opening step" evidence="4">
    <location>
        <position position="136"/>
    </location>
</feature>
<dbReference type="SUPFAM" id="SSF100950">
    <property type="entry name" value="NagB/RpiA/CoA transferase-like"/>
    <property type="match status" value="1"/>
</dbReference>
<evidence type="ECO:0000313" key="7">
    <source>
        <dbReference type="Proteomes" id="UP000023561"/>
    </source>
</evidence>
<feature type="active site" description="For ring-opening step" evidence="4">
    <location>
        <position position="143"/>
    </location>
</feature>
<dbReference type="Pfam" id="PF01182">
    <property type="entry name" value="Glucosamine_iso"/>
    <property type="match status" value="1"/>
</dbReference>
<keyword evidence="7" id="KW-1185">Reference proteome</keyword>
<dbReference type="InterPro" id="IPR006148">
    <property type="entry name" value="Glc/Gal-6P_isomerase"/>
</dbReference>
<organism evidence="6 7">
    <name type="scientific">Parageobacillus caldoxylosilyticus NBRC 107762</name>
    <dbReference type="NCBI Taxonomy" id="1220594"/>
    <lineage>
        <taxon>Bacteria</taxon>
        <taxon>Bacillati</taxon>
        <taxon>Bacillota</taxon>
        <taxon>Bacilli</taxon>
        <taxon>Bacillales</taxon>
        <taxon>Anoxybacillaceae</taxon>
        <taxon>Saccharococcus</taxon>
    </lineage>
</organism>
<dbReference type="GO" id="GO:0042802">
    <property type="term" value="F:identical protein binding"/>
    <property type="evidence" value="ECO:0007669"/>
    <property type="project" value="TreeGrafter"/>
</dbReference>
<evidence type="ECO:0000256" key="2">
    <source>
        <dbReference type="ARBA" id="ARBA00022801"/>
    </source>
</evidence>
<comment type="similarity">
    <text evidence="4">Belongs to the glucosamine/galactosamine-6-phosphate isomerase family. NagB subfamily.</text>
</comment>
<dbReference type="GO" id="GO:0006043">
    <property type="term" value="P:glucosamine catabolic process"/>
    <property type="evidence" value="ECO:0007669"/>
    <property type="project" value="TreeGrafter"/>
</dbReference>
<feature type="active site" description="Proton acceptor; for ring-opening step" evidence="4">
    <location>
        <position position="138"/>
    </location>
</feature>
<dbReference type="InterPro" id="IPR018321">
    <property type="entry name" value="Glucosamine6P_isomerase_CS"/>
</dbReference>
<evidence type="ECO:0000259" key="5">
    <source>
        <dbReference type="Pfam" id="PF01182"/>
    </source>
</evidence>
<accession>A0A023DIB0</accession>
<dbReference type="Gene3D" id="3.40.50.1360">
    <property type="match status" value="1"/>
</dbReference>
<name>A0A023DIB0_9BACL</name>
<dbReference type="GO" id="GO:0004342">
    <property type="term" value="F:glucosamine-6-phosphate deaminase activity"/>
    <property type="evidence" value="ECO:0007669"/>
    <property type="project" value="UniProtKB-UniRule"/>
</dbReference>
<dbReference type="NCBIfam" id="TIGR00502">
    <property type="entry name" value="nagB"/>
    <property type="match status" value="1"/>
</dbReference>
<dbReference type="CDD" id="cd01399">
    <property type="entry name" value="GlcN6P_deaminase"/>
    <property type="match status" value="1"/>
</dbReference>
<comment type="pathway">
    <text evidence="4">Amino-sugar metabolism; N-acetylneuraminate degradation; D-fructose 6-phosphate from N-acetylneuraminate: step 5/5.</text>
</comment>
<dbReference type="InterPro" id="IPR004547">
    <property type="entry name" value="Glucosamine6P_isomerase"/>
</dbReference>
<comment type="function">
    <text evidence="4">Catalyzes the reversible isomerization-deamination of glucosamine 6-phosphate (GlcN6P) to form fructose 6-phosphate (Fru6P) and ammonium ion.</text>
</comment>
<evidence type="ECO:0000256" key="4">
    <source>
        <dbReference type="HAMAP-Rule" id="MF_01241"/>
    </source>
</evidence>
<dbReference type="RefSeq" id="WP_042410988.1">
    <property type="nucleotide sequence ID" value="NZ_BAWO01000055.1"/>
</dbReference>
<dbReference type="InterPro" id="IPR037171">
    <property type="entry name" value="NagB/RpiA_transferase-like"/>
</dbReference>
<dbReference type="GO" id="GO:0006046">
    <property type="term" value="P:N-acetylglucosamine catabolic process"/>
    <property type="evidence" value="ECO:0007669"/>
    <property type="project" value="UniProtKB-UniRule"/>
</dbReference>
<dbReference type="GO" id="GO:0005975">
    <property type="term" value="P:carbohydrate metabolic process"/>
    <property type="evidence" value="ECO:0007669"/>
    <property type="project" value="InterPro"/>
</dbReference>
<dbReference type="PROSITE" id="PS01161">
    <property type="entry name" value="GLC_GALNAC_ISOMERASE"/>
    <property type="match status" value="1"/>
</dbReference>
<reference evidence="6 7" key="1">
    <citation type="submission" date="2014-04" db="EMBL/GenBank/DDBJ databases">
        <title>Whole genome shotgun sequence of Geobacillus caldoxylosilyticus NBRC 107762.</title>
        <authorList>
            <person name="Hosoyama A."/>
            <person name="Hosoyama Y."/>
            <person name="Katano-Makiyama Y."/>
            <person name="Tsuchikane K."/>
            <person name="Ohji S."/>
            <person name="Ichikawa N."/>
            <person name="Yamazoe A."/>
            <person name="Fujita N."/>
        </authorList>
    </citation>
    <scope>NUCLEOTIDE SEQUENCE [LARGE SCALE GENOMIC DNA]</scope>
    <source>
        <strain evidence="6 7">NBRC 107762</strain>
    </source>
</reference>
<comment type="caution">
    <text evidence="6">The sequence shown here is derived from an EMBL/GenBank/DDBJ whole genome shotgun (WGS) entry which is preliminary data.</text>
</comment>
<comment type="catalytic activity">
    <reaction evidence="1 4">
        <text>alpha-D-glucosamine 6-phosphate + H2O = beta-D-fructose 6-phosphate + NH4(+)</text>
        <dbReference type="Rhea" id="RHEA:12172"/>
        <dbReference type="ChEBI" id="CHEBI:15377"/>
        <dbReference type="ChEBI" id="CHEBI:28938"/>
        <dbReference type="ChEBI" id="CHEBI:57634"/>
        <dbReference type="ChEBI" id="CHEBI:75989"/>
        <dbReference type="EC" id="3.5.99.6"/>
    </reaction>
</comment>